<dbReference type="Pfam" id="PF01494">
    <property type="entry name" value="FAD_binding_3"/>
    <property type="match status" value="2"/>
</dbReference>
<keyword evidence="3" id="KW-0274">FAD</keyword>
<dbReference type="SUPFAM" id="SSF51905">
    <property type="entry name" value="FAD/NAD(P)-binding domain"/>
    <property type="match status" value="1"/>
</dbReference>
<keyword evidence="8" id="KW-1185">Reference proteome</keyword>
<feature type="domain" description="FAD-binding" evidence="6">
    <location>
        <begin position="187"/>
        <end position="412"/>
    </location>
</feature>
<dbReference type="InterPro" id="IPR036188">
    <property type="entry name" value="FAD/NAD-bd_sf"/>
</dbReference>
<reference evidence="7" key="1">
    <citation type="submission" date="2023-11" db="EMBL/GenBank/DDBJ databases">
        <authorList>
            <person name="De Vega J J."/>
            <person name="De Vega J J."/>
        </authorList>
    </citation>
    <scope>NUCLEOTIDE SEQUENCE</scope>
</reference>
<gene>
    <name evidence="7" type="ORF">MYCIT1_LOCUS11235</name>
</gene>
<dbReference type="InterPro" id="IPR002938">
    <property type="entry name" value="FAD-bd"/>
</dbReference>
<evidence type="ECO:0000256" key="1">
    <source>
        <dbReference type="ARBA" id="ARBA00007992"/>
    </source>
</evidence>
<dbReference type="Proteomes" id="UP001295794">
    <property type="component" value="Unassembled WGS sequence"/>
</dbReference>
<dbReference type="InterPro" id="IPR050493">
    <property type="entry name" value="FAD-dep_Monooxygenase_BioMet"/>
</dbReference>
<keyword evidence="4" id="KW-0560">Oxidoreductase</keyword>
<comment type="caution">
    <text evidence="7">The sequence shown here is derived from an EMBL/GenBank/DDBJ whole genome shotgun (WGS) entry which is preliminary data.</text>
</comment>
<dbReference type="PANTHER" id="PTHR13789">
    <property type="entry name" value="MONOOXYGENASE"/>
    <property type="match status" value="1"/>
</dbReference>
<keyword evidence="5" id="KW-0503">Monooxygenase</keyword>
<evidence type="ECO:0000313" key="7">
    <source>
        <dbReference type="EMBL" id="CAK5268153.1"/>
    </source>
</evidence>
<evidence type="ECO:0000256" key="3">
    <source>
        <dbReference type="ARBA" id="ARBA00022827"/>
    </source>
</evidence>
<name>A0AAD2H2C7_9AGAR</name>
<evidence type="ECO:0000256" key="4">
    <source>
        <dbReference type="ARBA" id="ARBA00023002"/>
    </source>
</evidence>
<accession>A0AAD2H2C7</accession>
<dbReference type="EMBL" id="CAVNYO010000138">
    <property type="protein sequence ID" value="CAK5268153.1"/>
    <property type="molecule type" value="Genomic_DNA"/>
</dbReference>
<proteinExistence type="inferred from homology"/>
<keyword evidence="2" id="KW-0285">Flavoprotein</keyword>
<dbReference type="PANTHER" id="PTHR13789:SF309">
    <property type="entry name" value="PUTATIVE (AFU_ORTHOLOGUE AFUA_6G14510)-RELATED"/>
    <property type="match status" value="1"/>
</dbReference>
<dbReference type="Gene3D" id="3.50.50.60">
    <property type="entry name" value="FAD/NAD(P)-binding domain"/>
    <property type="match status" value="1"/>
</dbReference>
<dbReference type="PRINTS" id="PR00420">
    <property type="entry name" value="RNGMNOXGNASE"/>
</dbReference>
<dbReference type="GO" id="GO:0071949">
    <property type="term" value="F:FAD binding"/>
    <property type="evidence" value="ECO:0007669"/>
    <property type="project" value="InterPro"/>
</dbReference>
<evidence type="ECO:0000256" key="5">
    <source>
        <dbReference type="ARBA" id="ARBA00023033"/>
    </source>
</evidence>
<comment type="similarity">
    <text evidence="1">Belongs to the paxM FAD-dependent monooxygenase family.</text>
</comment>
<protein>
    <recommendedName>
        <fullName evidence="6">FAD-binding domain-containing protein</fullName>
    </recommendedName>
</protein>
<evidence type="ECO:0000313" key="8">
    <source>
        <dbReference type="Proteomes" id="UP001295794"/>
    </source>
</evidence>
<evidence type="ECO:0000256" key="2">
    <source>
        <dbReference type="ARBA" id="ARBA00022630"/>
    </source>
</evidence>
<dbReference type="AlphaFoldDB" id="A0AAD2H2C7"/>
<sequence length="464" mass="50536">MPSDATTATATPLRITIVGAGLGGLAAAVALRQIGHIVQVFERTANKTEVGAALLLQPSAMRVLKHLGVQEENLKGVYLRGASGQPLGSTTTLTPFCAQMISFDVLTGEETEIRFMPDGERVENQASFRCLRSMLSGMTIPQLVLACHRTDIYEELKRIALHPDLGLPPVAMRFGCKVSSCSPEAGDVVLETGETVHADLVLGADGIQSLIRTHVLGYVQEAPPIGITCCRAVFKAPPTDVRFSGLEWFTEGTVGIRSIPWKGLPFRMILCYPCRNGELINSVHFFTETEEEKKDVSHPISTPTITAAEVRAKFADYDPKYHRLLDLPDHTGQIYRWRLRTVPALPTWCKGRTGILGDAAHATLPFLAQGAAMAIEDAGVLAGLLPLGTTREDIPARLAVWEGIRKPRAEYVNNMSIQQVDAIMAGKENEAHVREDTRTKLADYNAIAVGRQAYQDTFAGGRKV</sequence>
<evidence type="ECO:0000259" key="6">
    <source>
        <dbReference type="Pfam" id="PF01494"/>
    </source>
</evidence>
<dbReference type="GO" id="GO:0004497">
    <property type="term" value="F:monooxygenase activity"/>
    <property type="evidence" value="ECO:0007669"/>
    <property type="project" value="UniProtKB-KW"/>
</dbReference>
<organism evidence="7 8">
    <name type="scientific">Mycena citricolor</name>
    <dbReference type="NCBI Taxonomy" id="2018698"/>
    <lineage>
        <taxon>Eukaryota</taxon>
        <taxon>Fungi</taxon>
        <taxon>Dikarya</taxon>
        <taxon>Basidiomycota</taxon>
        <taxon>Agaricomycotina</taxon>
        <taxon>Agaricomycetes</taxon>
        <taxon>Agaricomycetidae</taxon>
        <taxon>Agaricales</taxon>
        <taxon>Marasmiineae</taxon>
        <taxon>Mycenaceae</taxon>
        <taxon>Mycena</taxon>
    </lineage>
</organism>
<feature type="domain" description="FAD-binding" evidence="6">
    <location>
        <begin position="15"/>
        <end position="74"/>
    </location>
</feature>